<dbReference type="PANTHER" id="PTHR30204:SF69">
    <property type="entry name" value="MERR-FAMILY TRANSCRIPTIONAL REGULATOR"/>
    <property type="match status" value="1"/>
</dbReference>
<dbReference type="GO" id="GO:0003677">
    <property type="term" value="F:DNA binding"/>
    <property type="evidence" value="ECO:0007669"/>
    <property type="project" value="UniProtKB-KW"/>
</dbReference>
<proteinExistence type="predicted"/>
<gene>
    <name evidence="6" type="ORF">NE398_16405</name>
</gene>
<protein>
    <submittedName>
        <fullName evidence="6">MerR family transcriptional regulator</fullName>
    </submittedName>
</protein>
<dbReference type="Proteomes" id="UP001141183">
    <property type="component" value="Unassembled WGS sequence"/>
</dbReference>
<reference evidence="6" key="1">
    <citation type="submission" date="2022-05" db="EMBL/GenBank/DDBJ databases">
        <title>Draft genome sequence of Clostridium tertium strain CP3 isolated from Peru.</title>
        <authorList>
            <person name="Hurtado R."/>
            <person name="Lima L."/>
            <person name="Sousa T."/>
            <person name="Jaiswal A.K."/>
            <person name="Tiwari S."/>
            <person name="Maturrano L."/>
            <person name="Brenig B."/>
            <person name="Azevedo V."/>
        </authorList>
    </citation>
    <scope>NUCLEOTIDE SEQUENCE</scope>
    <source>
        <strain evidence="6">CP3</strain>
    </source>
</reference>
<dbReference type="SMART" id="SM00422">
    <property type="entry name" value="HTH_MERR"/>
    <property type="match status" value="1"/>
</dbReference>
<name>A0A9X4B193_9CLOT</name>
<dbReference type="InterPro" id="IPR011256">
    <property type="entry name" value="Reg_factor_effector_dom_sf"/>
</dbReference>
<accession>A0A9X4B193</accession>
<dbReference type="PANTHER" id="PTHR30204">
    <property type="entry name" value="REDOX-CYCLING DRUG-SENSING TRANSCRIPTIONAL ACTIVATOR SOXR"/>
    <property type="match status" value="1"/>
</dbReference>
<feature type="domain" description="HTH merR-type" evidence="5">
    <location>
        <begin position="6"/>
        <end position="75"/>
    </location>
</feature>
<organism evidence="6 7">
    <name type="scientific">Clostridium tertium</name>
    <dbReference type="NCBI Taxonomy" id="1559"/>
    <lineage>
        <taxon>Bacteria</taxon>
        <taxon>Bacillati</taxon>
        <taxon>Bacillota</taxon>
        <taxon>Clostridia</taxon>
        <taxon>Eubacteriales</taxon>
        <taxon>Clostridiaceae</taxon>
        <taxon>Clostridium</taxon>
    </lineage>
</organism>
<dbReference type="Gene3D" id="1.10.1660.10">
    <property type="match status" value="1"/>
</dbReference>
<keyword evidence="4" id="KW-0804">Transcription</keyword>
<dbReference type="SUPFAM" id="SSF55136">
    <property type="entry name" value="Probable bacterial effector-binding domain"/>
    <property type="match status" value="1"/>
</dbReference>
<dbReference type="InterPro" id="IPR000551">
    <property type="entry name" value="MerR-type_HTH_dom"/>
</dbReference>
<evidence type="ECO:0000256" key="1">
    <source>
        <dbReference type="ARBA" id="ARBA00022491"/>
    </source>
</evidence>
<evidence type="ECO:0000256" key="2">
    <source>
        <dbReference type="ARBA" id="ARBA00023015"/>
    </source>
</evidence>
<dbReference type="InterPro" id="IPR009061">
    <property type="entry name" value="DNA-bd_dom_put_sf"/>
</dbReference>
<keyword evidence="2" id="KW-0805">Transcription regulation</keyword>
<dbReference type="SUPFAM" id="SSF46955">
    <property type="entry name" value="Putative DNA-binding domain"/>
    <property type="match status" value="1"/>
</dbReference>
<sequence length="272" mass="31844">MKDKSNMQIKEFSALTGIKRENLRYYDQIGLLSPEFRGENGYRYYTRNQLTTAYLIISLREIGIGIEEIKRYIDIRTPEEMFTLFSSQKKHILTEIKKLKRILEVMQLYVDMAEDAIKYKENSINIEFKKKETIFLGPKISKDSIDASQDESAISFYNFAAENGIDIGYPLGAIVSKEDIELGNPLYAIRYYFKGINEQKSYKPEGKYAVFYGRCAYGESDDLYEKLYDYIKENNLRICSDAYEEYPLNELSTKDESKYCVKIEIMVESDDR</sequence>
<dbReference type="Pfam" id="PF13411">
    <property type="entry name" value="MerR_1"/>
    <property type="match status" value="1"/>
</dbReference>
<evidence type="ECO:0000313" key="7">
    <source>
        <dbReference type="Proteomes" id="UP001141183"/>
    </source>
</evidence>
<keyword evidence="7" id="KW-1185">Reference proteome</keyword>
<evidence type="ECO:0000256" key="3">
    <source>
        <dbReference type="ARBA" id="ARBA00023125"/>
    </source>
</evidence>
<dbReference type="GO" id="GO:0003700">
    <property type="term" value="F:DNA-binding transcription factor activity"/>
    <property type="evidence" value="ECO:0007669"/>
    <property type="project" value="InterPro"/>
</dbReference>
<evidence type="ECO:0000259" key="5">
    <source>
        <dbReference type="PROSITE" id="PS50937"/>
    </source>
</evidence>
<evidence type="ECO:0000256" key="4">
    <source>
        <dbReference type="ARBA" id="ARBA00023163"/>
    </source>
</evidence>
<dbReference type="PROSITE" id="PS50937">
    <property type="entry name" value="HTH_MERR_2"/>
    <property type="match status" value="1"/>
</dbReference>
<comment type="caution">
    <text evidence="6">The sequence shown here is derived from an EMBL/GenBank/DDBJ whole genome shotgun (WGS) entry which is preliminary data.</text>
</comment>
<dbReference type="AlphaFoldDB" id="A0A9X4B193"/>
<dbReference type="RefSeq" id="WP_272470603.1">
    <property type="nucleotide sequence ID" value="NZ_JAMRYU010000018.1"/>
</dbReference>
<dbReference type="InterPro" id="IPR047057">
    <property type="entry name" value="MerR_fam"/>
</dbReference>
<keyword evidence="3" id="KW-0238">DNA-binding</keyword>
<evidence type="ECO:0000313" key="6">
    <source>
        <dbReference type="EMBL" id="MDC4241719.1"/>
    </source>
</evidence>
<keyword evidence="1" id="KW-0678">Repressor</keyword>
<dbReference type="EMBL" id="JAMRYU010000018">
    <property type="protein sequence ID" value="MDC4241719.1"/>
    <property type="molecule type" value="Genomic_DNA"/>
</dbReference>
<dbReference type="Gene3D" id="3.20.80.10">
    <property type="entry name" value="Regulatory factor, effector binding domain"/>
    <property type="match status" value="1"/>
</dbReference>